<dbReference type="InterPro" id="IPR013767">
    <property type="entry name" value="PAS_fold"/>
</dbReference>
<feature type="domain" description="PAC" evidence="2">
    <location>
        <begin position="224"/>
        <end position="276"/>
    </location>
</feature>
<dbReference type="Pfam" id="PF13426">
    <property type="entry name" value="PAS_9"/>
    <property type="match status" value="1"/>
</dbReference>
<dbReference type="PROSITE" id="PS50883">
    <property type="entry name" value="EAL"/>
    <property type="match status" value="1"/>
</dbReference>
<feature type="domain" description="EAL" evidence="3">
    <location>
        <begin position="572"/>
        <end position="826"/>
    </location>
</feature>
<dbReference type="InterPro" id="IPR029787">
    <property type="entry name" value="Nucleotide_cyclase"/>
</dbReference>
<dbReference type="InterPro" id="IPR035919">
    <property type="entry name" value="EAL_sf"/>
</dbReference>
<evidence type="ECO:0000259" key="2">
    <source>
        <dbReference type="PROSITE" id="PS50113"/>
    </source>
</evidence>
<accession>A0ABW2J4J3</accession>
<feature type="domain" description="PAS" evidence="1">
    <location>
        <begin position="273"/>
        <end position="317"/>
    </location>
</feature>
<dbReference type="SMART" id="SM00267">
    <property type="entry name" value="GGDEF"/>
    <property type="match status" value="1"/>
</dbReference>
<dbReference type="InterPro" id="IPR000014">
    <property type="entry name" value="PAS"/>
</dbReference>
<evidence type="ECO:0000259" key="4">
    <source>
        <dbReference type="PROSITE" id="PS50887"/>
    </source>
</evidence>
<dbReference type="SMART" id="SM00091">
    <property type="entry name" value="PAS"/>
    <property type="match status" value="3"/>
</dbReference>
<dbReference type="PANTHER" id="PTHR44757">
    <property type="entry name" value="DIGUANYLATE CYCLASE DGCP"/>
    <property type="match status" value="1"/>
</dbReference>
<feature type="domain" description="PAS" evidence="1">
    <location>
        <begin position="29"/>
        <end position="99"/>
    </location>
</feature>
<evidence type="ECO:0000259" key="1">
    <source>
        <dbReference type="PROSITE" id="PS50112"/>
    </source>
</evidence>
<feature type="domain" description="PAS" evidence="1">
    <location>
        <begin position="151"/>
        <end position="220"/>
    </location>
</feature>
<dbReference type="InterPro" id="IPR052155">
    <property type="entry name" value="Biofilm_reg_signaling"/>
</dbReference>
<dbReference type="SUPFAM" id="SSF55785">
    <property type="entry name" value="PYP-like sensor domain (PAS domain)"/>
    <property type="match status" value="3"/>
</dbReference>
<evidence type="ECO:0000313" key="6">
    <source>
        <dbReference type="Proteomes" id="UP001596379"/>
    </source>
</evidence>
<organism evidence="5 6">
    <name type="scientific">Herminiimonas aquatilis</name>
    <dbReference type="NCBI Taxonomy" id="345342"/>
    <lineage>
        <taxon>Bacteria</taxon>
        <taxon>Pseudomonadati</taxon>
        <taxon>Pseudomonadota</taxon>
        <taxon>Betaproteobacteria</taxon>
        <taxon>Burkholderiales</taxon>
        <taxon>Oxalobacteraceae</taxon>
        <taxon>Herminiimonas</taxon>
    </lineage>
</organism>
<dbReference type="RefSeq" id="WP_382233410.1">
    <property type="nucleotide sequence ID" value="NZ_JBHTCC010000001.1"/>
</dbReference>
<dbReference type="InterPro" id="IPR000160">
    <property type="entry name" value="GGDEF_dom"/>
</dbReference>
<dbReference type="SUPFAM" id="SSF55073">
    <property type="entry name" value="Nucleotide cyclase"/>
    <property type="match status" value="1"/>
</dbReference>
<dbReference type="EMBL" id="JBHTCC010000001">
    <property type="protein sequence ID" value="MFC7298298.1"/>
    <property type="molecule type" value="Genomic_DNA"/>
</dbReference>
<dbReference type="InterPro" id="IPR001633">
    <property type="entry name" value="EAL_dom"/>
</dbReference>
<name>A0ABW2J4J3_9BURK</name>
<sequence length="832" mass="92133">MDSFNDGAIDGALIASNDDNIVLSKDDSVDQYFKAIVASSDDAIISKNLKGIVTSWNAGAQLLFGYSAQEMIGHSLLKLFPPDKANEEQFILEKIIAGEKVHHFETIRLHKDGTALNISVTISPIYDQHGVVIGASKVARDITEYMRLDSEAQRYQAIVQSSDDAIIGKSLSGIVTSWNRGAQAMFGYSAEEMIGQPMLILLPANRQDEEATILNRLRKGEKVEHFETLRVCKNGRLIEVSVTISPIFDQHGAVTGASSIARDITDRKQAEARLELTSRVFTNTNEAIVITDAFGIIIEVNEAFSSISGYTRDDVIGHPPTMFNSSRQGPEVMAALLDSLDRHGRYQGELWSRRKNGESYAGYVKVSIVHDAANNVQNYVALFADITSLRIKQEELEHLAHFDALTDLPNRILLSDRLHQAMALSQRTKKSLAVLYLDLDGFKEINDEYGHDVGDEMLVAVSHNMKAVLRNVDTLARIGGDEYAVVLADVQGPHQCGCMVERILNACAKPVVLQGNLLRISASIGVTIYPQDDVDADQLLRHADRAMYEAKQAGKNRYHIFDSALDAEVKNLGLQHERIRHALATNEFFLRYQPKVNMRTGVVVGVEALIRWNHPELGMLAPDAFLPSIEFHPLSEEVDEWVLNAALWQMDAWRNAGLNISVSVNIGARQLQRRDFAQRLAASLAKYPDVDPHMLDIEILETSALQDIQAVADVIRECQLSGVCFSVDDFGTGYSSLTYLRHFPAETLKIDRSFVGNMLEDSENRAIVQAIVGLATVFRRDVLAEGVETVEIAEKLLELGCELGQGYGISKPLLAAEIPAWVANWQSLPSLE</sequence>
<dbReference type="CDD" id="cd01948">
    <property type="entry name" value="EAL"/>
    <property type="match status" value="1"/>
</dbReference>
<feature type="domain" description="GGDEF" evidence="4">
    <location>
        <begin position="430"/>
        <end position="563"/>
    </location>
</feature>
<dbReference type="PANTHER" id="PTHR44757:SF2">
    <property type="entry name" value="BIOFILM ARCHITECTURE MAINTENANCE PROTEIN MBAA"/>
    <property type="match status" value="1"/>
</dbReference>
<dbReference type="InterPro" id="IPR001610">
    <property type="entry name" value="PAC"/>
</dbReference>
<protein>
    <submittedName>
        <fullName evidence="5">PAS domain S-box protein</fullName>
    </submittedName>
</protein>
<dbReference type="CDD" id="cd01949">
    <property type="entry name" value="GGDEF"/>
    <property type="match status" value="1"/>
</dbReference>
<dbReference type="Gene3D" id="3.20.20.450">
    <property type="entry name" value="EAL domain"/>
    <property type="match status" value="1"/>
</dbReference>
<evidence type="ECO:0000259" key="3">
    <source>
        <dbReference type="PROSITE" id="PS50883"/>
    </source>
</evidence>
<dbReference type="InterPro" id="IPR043128">
    <property type="entry name" value="Rev_trsase/Diguanyl_cyclase"/>
</dbReference>
<dbReference type="PROSITE" id="PS50112">
    <property type="entry name" value="PAS"/>
    <property type="match status" value="3"/>
</dbReference>
<dbReference type="Gene3D" id="3.30.70.270">
    <property type="match status" value="1"/>
</dbReference>
<dbReference type="Pfam" id="PF00563">
    <property type="entry name" value="EAL"/>
    <property type="match status" value="1"/>
</dbReference>
<dbReference type="Pfam" id="PF00989">
    <property type="entry name" value="PAS"/>
    <property type="match status" value="2"/>
</dbReference>
<dbReference type="NCBIfam" id="TIGR00229">
    <property type="entry name" value="sensory_box"/>
    <property type="match status" value="3"/>
</dbReference>
<comment type="caution">
    <text evidence="5">The sequence shown here is derived from an EMBL/GenBank/DDBJ whole genome shotgun (WGS) entry which is preliminary data.</text>
</comment>
<keyword evidence="6" id="KW-1185">Reference proteome</keyword>
<dbReference type="InterPro" id="IPR000700">
    <property type="entry name" value="PAS-assoc_C"/>
</dbReference>
<dbReference type="CDD" id="cd00130">
    <property type="entry name" value="PAS"/>
    <property type="match status" value="3"/>
</dbReference>
<dbReference type="SUPFAM" id="SSF141868">
    <property type="entry name" value="EAL domain-like"/>
    <property type="match status" value="1"/>
</dbReference>
<proteinExistence type="predicted"/>
<dbReference type="SMART" id="SM00052">
    <property type="entry name" value="EAL"/>
    <property type="match status" value="1"/>
</dbReference>
<dbReference type="PROSITE" id="PS50113">
    <property type="entry name" value="PAC"/>
    <property type="match status" value="3"/>
</dbReference>
<dbReference type="Gene3D" id="3.30.450.20">
    <property type="entry name" value="PAS domain"/>
    <property type="match status" value="3"/>
</dbReference>
<evidence type="ECO:0000313" key="5">
    <source>
        <dbReference type="EMBL" id="MFC7298298.1"/>
    </source>
</evidence>
<dbReference type="Proteomes" id="UP001596379">
    <property type="component" value="Unassembled WGS sequence"/>
</dbReference>
<dbReference type="Pfam" id="PF00990">
    <property type="entry name" value="GGDEF"/>
    <property type="match status" value="1"/>
</dbReference>
<dbReference type="NCBIfam" id="TIGR00254">
    <property type="entry name" value="GGDEF"/>
    <property type="match status" value="1"/>
</dbReference>
<dbReference type="InterPro" id="IPR035965">
    <property type="entry name" value="PAS-like_dom_sf"/>
</dbReference>
<dbReference type="SMART" id="SM00086">
    <property type="entry name" value="PAC"/>
    <property type="match status" value="3"/>
</dbReference>
<reference evidence="6" key="1">
    <citation type="journal article" date="2019" name="Int. J. Syst. Evol. Microbiol.">
        <title>The Global Catalogue of Microorganisms (GCM) 10K type strain sequencing project: providing services to taxonomists for standard genome sequencing and annotation.</title>
        <authorList>
            <consortium name="The Broad Institute Genomics Platform"/>
            <consortium name="The Broad Institute Genome Sequencing Center for Infectious Disease"/>
            <person name="Wu L."/>
            <person name="Ma J."/>
        </authorList>
    </citation>
    <scope>NUCLEOTIDE SEQUENCE [LARGE SCALE GENOMIC DNA]</scope>
    <source>
        <strain evidence="6">CCUG 36956</strain>
    </source>
</reference>
<gene>
    <name evidence="5" type="ORF">ACFQO0_07600</name>
</gene>
<feature type="domain" description="PAC" evidence="2">
    <location>
        <begin position="102"/>
        <end position="154"/>
    </location>
</feature>
<feature type="domain" description="PAC" evidence="2">
    <location>
        <begin position="346"/>
        <end position="398"/>
    </location>
</feature>
<dbReference type="PROSITE" id="PS50887">
    <property type="entry name" value="GGDEF"/>
    <property type="match status" value="1"/>
</dbReference>